<gene>
    <name evidence="1" type="ORF">B0H16DRAFT_539978</name>
</gene>
<organism evidence="1 2">
    <name type="scientific">Mycena metata</name>
    <dbReference type="NCBI Taxonomy" id="1033252"/>
    <lineage>
        <taxon>Eukaryota</taxon>
        <taxon>Fungi</taxon>
        <taxon>Dikarya</taxon>
        <taxon>Basidiomycota</taxon>
        <taxon>Agaricomycotina</taxon>
        <taxon>Agaricomycetes</taxon>
        <taxon>Agaricomycetidae</taxon>
        <taxon>Agaricales</taxon>
        <taxon>Marasmiineae</taxon>
        <taxon>Mycenaceae</taxon>
        <taxon>Mycena</taxon>
    </lineage>
</organism>
<reference evidence="1" key="1">
    <citation type="submission" date="2023-03" db="EMBL/GenBank/DDBJ databases">
        <title>Massive genome expansion in bonnet fungi (Mycena s.s.) driven by repeated elements and novel gene families across ecological guilds.</title>
        <authorList>
            <consortium name="Lawrence Berkeley National Laboratory"/>
            <person name="Harder C.B."/>
            <person name="Miyauchi S."/>
            <person name="Viragh M."/>
            <person name="Kuo A."/>
            <person name="Thoen E."/>
            <person name="Andreopoulos B."/>
            <person name="Lu D."/>
            <person name="Skrede I."/>
            <person name="Drula E."/>
            <person name="Henrissat B."/>
            <person name="Morin E."/>
            <person name="Kohler A."/>
            <person name="Barry K."/>
            <person name="LaButti K."/>
            <person name="Morin E."/>
            <person name="Salamov A."/>
            <person name="Lipzen A."/>
            <person name="Mereny Z."/>
            <person name="Hegedus B."/>
            <person name="Baldrian P."/>
            <person name="Stursova M."/>
            <person name="Weitz H."/>
            <person name="Taylor A."/>
            <person name="Grigoriev I.V."/>
            <person name="Nagy L.G."/>
            <person name="Martin F."/>
            <person name="Kauserud H."/>
        </authorList>
    </citation>
    <scope>NUCLEOTIDE SEQUENCE</scope>
    <source>
        <strain evidence="1">CBHHK182m</strain>
    </source>
</reference>
<sequence length="311" mass="34771">MSTIQSGEPRLPADLEREILTTAASVLPIRHIPNIILVARRVQIWVTPMLYRSFVVCNSPPSEDSLTLRRTPNEFRRMISLSPTAAAADIHSLCIPDWLHSGQIGDFLNACSGIETLAIFGISVVVPTLLPALAKMPLRRLSLELLPLFGAVPGLDFTVDFRHQIFSRLTHLTIQDIPEENPDPGMWAGLVELPFLTHLAFTNWHLPPIFNTILAQCQALQVFVLKCSAVHIAHTEGLGYFAHDPRAVVLVVKKFQEDWEAGVDGGQDFWKRAEKFLEKRRTGEIDGLSSFITVSAAHTHLNDLEYRYIAL</sequence>
<evidence type="ECO:0000313" key="1">
    <source>
        <dbReference type="EMBL" id="KAJ7761820.1"/>
    </source>
</evidence>
<keyword evidence="2" id="KW-1185">Reference proteome</keyword>
<proteinExistence type="predicted"/>
<comment type="caution">
    <text evidence="1">The sequence shown here is derived from an EMBL/GenBank/DDBJ whole genome shotgun (WGS) entry which is preliminary data.</text>
</comment>
<protein>
    <submittedName>
        <fullName evidence="1">Uncharacterized protein</fullName>
    </submittedName>
</protein>
<accession>A0AAD7JCY3</accession>
<dbReference type="AlphaFoldDB" id="A0AAD7JCY3"/>
<name>A0AAD7JCY3_9AGAR</name>
<dbReference type="Proteomes" id="UP001215598">
    <property type="component" value="Unassembled WGS sequence"/>
</dbReference>
<dbReference type="EMBL" id="JARKIB010000034">
    <property type="protein sequence ID" value="KAJ7761820.1"/>
    <property type="molecule type" value="Genomic_DNA"/>
</dbReference>
<evidence type="ECO:0000313" key="2">
    <source>
        <dbReference type="Proteomes" id="UP001215598"/>
    </source>
</evidence>